<accession>A0A812RA31</accession>
<feature type="region of interest" description="Disordered" evidence="1">
    <location>
        <begin position="452"/>
        <end position="476"/>
    </location>
</feature>
<feature type="non-terminal residue" evidence="3">
    <location>
        <position position="2265"/>
    </location>
</feature>
<dbReference type="InterPro" id="IPR001584">
    <property type="entry name" value="Integrase_cat-core"/>
</dbReference>
<dbReference type="PROSITE" id="PS50994">
    <property type="entry name" value="INTEGRASE"/>
    <property type="match status" value="1"/>
</dbReference>
<evidence type="ECO:0000313" key="4">
    <source>
        <dbReference type="Proteomes" id="UP000604046"/>
    </source>
</evidence>
<proteinExistence type="predicted"/>
<dbReference type="Pfam" id="PF07727">
    <property type="entry name" value="RVT_2"/>
    <property type="match status" value="1"/>
</dbReference>
<feature type="region of interest" description="Disordered" evidence="1">
    <location>
        <begin position="993"/>
        <end position="1025"/>
    </location>
</feature>
<dbReference type="InterPro" id="IPR013103">
    <property type="entry name" value="RVT_2"/>
</dbReference>
<sequence length="2265" mass="252227">VILGVMMILGELGIARMGPGDSLLGVALGGGLEMATMAGASGGMMPGMIGMVLGVQVGVKIPAILAGTINVMQQIRGPTTKVLLRDRPVVLMTRPPMARAEARVNLVGVVPARHNRQVVVADVTTETEMHRAQITIVFLVLTESGGGQDFKGGLSERMAVPSFSADKTGDELGSSACSYLRQIDAWCKVTRTPASQRALLLYQNLSGRAWVESEELSVELLASEYGVQEFKRWIQERYQEIEVSKIAEALTQFFKKLRREGGQSIREFNSAFDRGHTRLLEIDCRLPEVAKAWAYLNALGLTSAEELALLASVGNEYNTAKLQKAAVLHEKSFKPPWFVRRNGNGNPDGGKGKPVRGAFLTEIDEDDIAEEETEHLMTEEEASEMHEAFMAQESAKARYREITKARGVDPSFLRKDGSRNEASNKDTPEARLQLAKSRSYCAGCRRRGHWHKDPECPMNQPGGQMTKPGGSSGAKDSSKEAFVVQVAYEVGYMGGQGLVAITDSACSKSVAGQAWLQKYMLAGREAGLEMQFIDTQDDFRFGASKLFRATFTATIAIFVGGRGFLVRASIVQGEVPLLLSRNVLSKIGMLYDVEGHSASFRHLGVQDLKLLTTENGHPAIPVRVKGLPTFALPTPQEWAGDEVRLLPSSESHAAYMTMTCESSERASASTFATSRSCESACVADGGADRNLSQPFETIFYPKKLSPFVFNFLSAEALNTDVFMRWWSETKLAKDFWIETASSFIRIHVIPRKALFSPDAWHTSQSNVRLCSLVPLFRAAVRNMSSQKAKTLWNMSRSELVEEAHRLEVPIHTTWGKEEIRQLVSEKRKELHGPSSVPRGLSSMTMPELVKKMDELQIPLPPKPTRGLLQRIIRDSTRDLSEQIVTFGRYKNLLFRELPHSYLRWSLQETAAQGSGASHELRQLANFAQKVLNPQKETYHDPEMSAAIPYQPDPEETSSTSTKWSLVTGTSEAMTSGYNQGKNHVPTAKQMGAKRGIESEESKMAQDTPPGGTRGTRGTNHQDRPAQGEAWNVILSCDVDLDNDASAEGVLDVCGMEANATGAPETFYECRESSAEELPLEVVAQDLLRTKDYSFESCEKLARRVCEHARNSRRRQAHGEQGSSIAFGAYSHGNFHGIIKKTFDHVYVVRYMNAFLRAHGAKGTWSSLQINVNCRPLVHRDQHNHSDTLASTISFGNFRGGRLWIETDPEAQVPEIGVPHIMSDGEGRALSGHLVDTRALVKFDGRRKHGVEEWEGDRISITAYTTRGVSQLARQERDMLRSFGFPVGQDTPTKITVEDKSWKNEHARRPKKSIRRQIMRGASRASALLTLSMTAASSYVAEVMLPSSSPDRPSILEIGDFAATYTLAGHDEITDAKSNEIASQVFSAALNQLPLVDFIRTSATQATMPACLPSLLDFNQLVSVDVFTVFDAAQVKHSLLSVIDHATTFHLVGELEGHSAEAFERKFTQMWGSVFGARGTIAADLETGLQAGLANYAEFHGCRLRPAAGQAHWQQGLIKRHGLWYQAMLRKVIDEKSIDASDLYYALQAVNSAKNELRRRHGFSPTQAVFGKDPKIPGELCAGDDEERYLEILSHDRQRQREMHIRASARRDKVQLQTRIARDDLERLLNLDPDDPATYEDEDHADDIDADEGLPASDEDSKLLYLLLSLEKQYEKEIPWAVIPPEQHSAFRQAEEKQYDEHIKYQALEPLSLEESARVRECVDKSRILSSRFAYKDKNWSRRKLDSSLPWKPKARIVVSGHRDPDIGLLDTDAPTINRLSVLTIMQLVASRRQSHGWEASAGDITAAFLNGDALERVLYLRQPRSGLASLHPDQLLRITKGIFGVPDSPRKWWRRFRKDMLAVRLSVEGVEYKFVQNALDPCLFQLVPSDNEASEPAAYAGVHVDDILVAGDKKMSEAIRNALSSIFPVDDWEINSFDYIGSHIEVNDSGVFISQEAYAGGRLFQIDIGKGQEDEEPASEEQRIDNQSLIGALSWLGSQSRPDIQCSVSLAQQLQKNPSVADLKFTNQIARRAWDHRDKGIWLRPLKLESLEFLVYHDSAWANAELTGEDGFRLEYEDHVSGVMKNTPFDIKERKAKRANSKVASQFGILIFLTDGEQYSAGGCSEAIEMGQYVRSFVQTVLRGRLQRVQDLSGSQLKCITDCKSLFDHLHREGIPRIPSDKRLAIDLAALRQYLCEEQANGKPPLFWVPTEFQLADILTKPKRRRDPPAGFWSEENVREVFALLMILVLVNAQRLILVGTLENG</sequence>
<feature type="compositionally biased region" description="Basic and acidic residues" evidence="1">
    <location>
        <begin position="994"/>
        <end position="1003"/>
    </location>
</feature>
<feature type="compositionally biased region" description="Basic and acidic residues" evidence="1">
    <location>
        <begin position="410"/>
        <end position="429"/>
    </location>
</feature>
<feature type="compositionally biased region" description="Low complexity" evidence="1">
    <location>
        <begin position="1007"/>
        <end position="1018"/>
    </location>
</feature>
<dbReference type="InterPro" id="IPR036397">
    <property type="entry name" value="RNaseH_sf"/>
</dbReference>
<dbReference type="OrthoDB" id="420120at2759"/>
<dbReference type="Proteomes" id="UP000604046">
    <property type="component" value="Unassembled WGS sequence"/>
</dbReference>
<protein>
    <submittedName>
        <fullName evidence="3">GIP protein</fullName>
    </submittedName>
</protein>
<organism evidence="3 4">
    <name type="scientific">Symbiodinium natans</name>
    <dbReference type="NCBI Taxonomy" id="878477"/>
    <lineage>
        <taxon>Eukaryota</taxon>
        <taxon>Sar</taxon>
        <taxon>Alveolata</taxon>
        <taxon>Dinophyceae</taxon>
        <taxon>Suessiales</taxon>
        <taxon>Symbiodiniaceae</taxon>
        <taxon>Symbiodinium</taxon>
    </lineage>
</organism>
<dbReference type="EMBL" id="CAJNDS010002315">
    <property type="protein sequence ID" value="CAE7427567.1"/>
    <property type="molecule type" value="Genomic_DNA"/>
</dbReference>
<evidence type="ECO:0000259" key="2">
    <source>
        <dbReference type="PROSITE" id="PS50994"/>
    </source>
</evidence>
<comment type="caution">
    <text evidence="3">The sequence shown here is derived from an EMBL/GenBank/DDBJ whole genome shotgun (WGS) entry which is preliminary data.</text>
</comment>
<gene>
    <name evidence="3" type="primary">GIP</name>
    <name evidence="3" type="ORF">SNAT2548_LOCUS23247</name>
</gene>
<feature type="region of interest" description="Disordered" evidence="1">
    <location>
        <begin position="410"/>
        <end position="430"/>
    </location>
</feature>
<keyword evidence="4" id="KW-1185">Reference proteome</keyword>
<feature type="region of interest" description="Disordered" evidence="1">
    <location>
        <begin position="1629"/>
        <end position="1655"/>
    </location>
</feature>
<dbReference type="GO" id="GO:0003676">
    <property type="term" value="F:nucleic acid binding"/>
    <property type="evidence" value="ECO:0007669"/>
    <property type="project" value="InterPro"/>
</dbReference>
<feature type="domain" description="Integrase catalytic" evidence="2">
    <location>
        <begin position="1404"/>
        <end position="1572"/>
    </location>
</feature>
<dbReference type="Gene3D" id="3.30.420.10">
    <property type="entry name" value="Ribonuclease H-like superfamily/Ribonuclease H"/>
    <property type="match status" value="1"/>
</dbReference>
<evidence type="ECO:0000313" key="3">
    <source>
        <dbReference type="EMBL" id="CAE7427567.1"/>
    </source>
</evidence>
<evidence type="ECO:0000256" key="1">
    <source>
        <dbReference type="SAM" id="MobiDB-lite"/>
    </source>
</evidence>
<name>A0A812RA31_9DINO</name>
<reference evidence="3" key="1">
    <citation type="submission" date="2021-02" db="EMBL/GenBank/DDBJ databases">
        <authorList>
            <person name="Dougan E. K."/>
            <person name="Rhodes N."/>
            <person name="Thang M."/>
            <person name="Chan C."/>
        </authorList>
    </citation>
    <scope>NUCLEOTIDE SEQUENCE</scope>
</reference>
<feature type="compositionally biased region" description="Acidic residues" evidence="1">
    <location>
        <begin position="1631"/>
        <end position="1651"/>
    </location>
</feature>
<dbReference type="GO" id="GO:0015074">
    <property type="term" value="P:DNA integration"/>
    <property type="evidence" value="ECO:0007669"/>
    <property type="project" value="InterPro"/>
</dbReference>